<reference evidence="6" key="2">
    <citation type="submission" date="2025-09" db="UniProtKB">
        <authorList>
            <consortium name="Ensembl"/>
        </authorList>
    </citation>
    <scope>IDENTIFICATION</scope>
</reference>
<dbReference type="Proteomes" id="UP000694544">
    <property type="component" value="Unplaced"/>
</dbReference>
<accession>A0A8C6E962</accession>
<dbReference type="GO" id="GO:0008574">
    <property type="term" value="F:plus-end-directed microtubule motor activity"/>
    <property type="evidence" value="ECO:0007669"/>
    <property type="project" value="TreeGrafter"/>
</dbReference>
<evidence type="ECO:0000256" key="2">
    <source>
        <dbReference type="ARBA" id="ARBA00022490"/>
    </source>
</evidence>
<evidence type="ECO:0000256" key="5">
    <source>
        <dbReference type="SAM" id="Coils"/>
    </source>
</evidence>
<dbReference type="AlphaFoldDB" id="A0A8C6E962"/>
<dbReference type="GO" id="GO:0090307">
    <property type="term" value="P:mitotic spindle assembly"/>
    <property type="evidence" value="ECO:0007669"/>
    <property type="project" value="TreeGrafter"/>
</dbReference>
<organism evidence="6 7">
    <name type="scientific">Moschus moschiferus</name>
    <name type="common">Siberian musk deer</name>
    <name type="synonym">Moschus sibiricus</name>
    <dbReference type="NCBI Taxonomy" id="68415"/>
    <lineage>
        <taxon>Eukaryota</taxon>
        <taxon>Metazoa</taxon>
        <taxon>Chordata</taxon>
        <taxon>Craniata</taxon>
        <taxon>Vertebrata</taxon>
        <taxon>Euteleostomi</taxon>
        <taxon>Mammalia</taxon>
        <taxon>Eutheria</taxon>
        <taxon>Laurasiatheria</taxon>
        <taxon>Artiodactyla</taxon>
        <taxon>Ruminantia</taxon>
        <taxon>Pecora</taxon>
        <taxon>Moschidae</taxon>
        <taxon>Moschus</taxon>
    </lineage>
</organism>
<evidence type="ECO:0000313" key="7">
    <source>
        <dbReference type="Proteomes" id="UP000694544"/>
    </source>
</evidence>
<keyword evidence="4" id="KW-0206">Cytoskeleton</keyword>
<dbReference type="GO" id="GO:0072686">
    <property type="term" value="C:mitotic spindle"/>
    <property type="evidence" value="ECO:0007669"/>
    <property type="project" value="TreeGrafter"/>
</dbReference>
<dbReference type="InterPro" id="IPR047149">
    <property type="entry name" value="KIF11-like"/>
</dbReference>
<dbReference type="Ensembl" id="ENSMMST00000029056.1">
    <property type="protein sequence ID" value="ENSMMSP00000026339.1"/>
    <property type="gene ID" value="ENSMMSG00000019812.1"/>
</dbReference>
<dbReference type="GO" id="GO:0005634">
    <property type="term" value="C:nucleus"/>
    <property type="evidence" value="ECO:0007669"/>
    <property type="project" value="TreeGrafter"/>
</dbReference>
<keyword evidence="2" id="KW-0963">Cytoplasm</keyword>
<proteinExistence type="predicted"/>
<reference evidence="6" key="1">
    <citation type="submission" date="2025-08" db="UniProtKB">
        <authorList>
            <consortium name="Ensembl"/>
        </authorList>
    </citation>
    <scope>IDENTIFICATION</scope>
</reference>
<comment type="subcellular location">
    <subcellularLocation>
        <location evidence="1">Cytoplasm</location>
        <location evidence="1">Cytoskeleton</location>
    </subcellularLocation>
</comment>
<keyword evidence="7" id="KW-1185">Reference proteome</keyword>
<dbReference type="GeneTree" id="ENSGT00960000189832"/>
<dbReference type="PANTHER" id="PTHR47970">
    <property type="entry name" value="KINESIN-LIKE PROTEIN KIF11"/>
    <property type="match status" value="1"/>
</dbReference>
<keyword evidence="5" id="KW-0175">Coiled coil</keyword>
<evidence type="ECO:0000256" key="1">
    <source>
        <dbReference type="ARBA" id="ARBA00004245"/>
    </source>
</evidence>
<evidence type="ECO:0000256" key="4">
    <source>
        <dbReference type="ARBA" id="ARBA00023212"/>
    </source>
</evidence>
<evidence type="ECO:0000256" key="3">
    <source>
        <dbReference type="ARBA" id="ARBA00023175"/>
    </source>
</evidence>
<feature type="coiled-coil region" evidence="5">
    <location>
        <begin position="11"/>
        <end position="65"/>
    </location>
</feature>
<dbReference type="PANTHER" id="PTHR47970:SF26">
    <property type="entry name" value="KINESIN-LIKE PROTEIN KIF11"/>
    <property type="match status" value="1"/>
</dbReference>
<dbReference type="GO" id="GO:0005876">
    <property type="term" value="C:spindle microtubule"/>
    <property type="evidence" value="ECO:0007669"/>
    <property type="project" value="TreeGrafter"/>
</dbReference>
<keyword evidence="3" id="KW-0505">Motor protein</keyword>
<sequence length="210" mass="24283">MDSKNELNQCKSDLQSKTQELETTQKHLQETKLQLVEEEYITSALESTERLHDAANRLLNTVEETTKDVFGLHSKLDHKKAVDQHNAEAQDVFGKNLNSLFNNMEKLIKDGSRKQKAMLEIHKTSFGLMLKLKLQYFGHFIRRVDSLEKTLMLGGIGGRRRRGRQRMRWLDGITDSMDMSLSELQELVMDREAWRAVIHGVAKSRTRLSN</sequence>
<evidence type="ECO:0000313" key="6">
    <source>
        <dbReference type="Ensembl" id="ENSMMSP00000026339.1"/>
    </source>
</evidence>
<dbReference type="GO" id="GO:0051231">
    <property type="term" value="P:spindle elongation"/>
    <property type="evidence" value="ECO:0007669"/>
    <property type="project" value="TreeGrafter"/>
</dbReference>
<name>A0A8C6E962_MOSMO</name>
<protein>
    <submittedName>
        <fullName evidence="6">Uncharacterized protein</fullName>
    </submittedName>
</protein>